<dbReference type="InterPro" id="IPR007751">
    <property type="entry name" value="DUF676_lipase-like"/>
</dbReference>
<evidence type="ECO:0000313" key="11">
    <source>
        <dbReference type="Proteomes" id="UP000319160"/>
    </source>
</evidence>
<evidence type="ECO:0000256" key="3">
    <source>
        <dbReference type="ARBA" id="ARBA00022723"/>
    </source>
</evidence>
<comment type="caution">
    <text evidence="10">The sequence shown here is derived from an EMBL/GenBank/DDBJ whole genome shotgun (WGS) entry which is preliminary data.</text>
</comment>
<dbReference type="Pfam" id="PF00096">
    <property type="entry name" value="zf-C2H2"/>
    <property type="match status" value="1"/>
</dbReference>
<evidence type="ECO:0000256" key="4">
    <source>
        <dbReference type="ARBA" id="ARBA00022737"/>
    </source>
</evidence>
<comment type="similarity">
    <text evidence="2">Belongs to the putative lipase ROG1 family.</text>
</comment>
<dbReference type="PANTHER" id="PTHR10039">
    <property type="entry name" value="AMELOGENIN"/>
    <property type="match status" value="1"/>
</dbReference>
<evidence type="ECO:0000256" key="7">
    <source>
        <dbReference type="ARBA" id="ARBA00023242"/>
    </source>
</evidence>
<dbReference type="Pfam" id="PF05057">
    <property type="entry name" value="DUF676"/>
    <property type="match status" value="1"/>
</dbReference>
<dbReference type="InterPro" id="IPR054471">
    <property type="entry name" value="GPIID_WHD"/>
</dbReference>
<dbReference type="InterPro" id="IPR056884">
    <property type="entry name" value="NPHP3-like_N"/>
</dbReference>
<dbReference type="OrthoDB" id="21416at2759"/>
<dbReference type="SUPFAM" id="SSF53474">
    <property type="entry name" value="alpha/beta-Hydrolases"/>
    <property type="match status" value="1"/>
</dbReference>
<evidence type="ECO:0000256" key="6">
    <source>
        <dbReference type="ARBA" id="ARBA00022833"/>
    </source>
</evidence>
<comment type="subcellular location">
    <subcellularLocation>
        <location evidence="1">Nucleus</location>
    </subcellularLocation>
</comment>
<keyword evidence="5 8" id="KW-0863">Zinc-finger</keyword>
<sequence>MEHNYPTLLKTVFRLRGLPRSVKSPDDVANLVSKSLGDILAHDVRVFSLATNLGFGNNSPSKVATLMFSTIPSIIRDKNSKNEWETIIPGPETGHILVLDTHFEGMTTINDVDYLSHRFDCIAISGLASHPFGSWQPKNSDKTFMWIRDVLPKHVYGIRAVVYGYETRLAESRSFERIKDLASRLIALLTTYGWGSRSSKPIIFLAHSLGGLVLRDALRQLSDSSTAEYKTLSRLFRGALFFGVPNLGIEQDSFQTIVQGNPNDTLIDDIRHGSNYLRRLNDYFSRNPIEAHFKQFWAYETLESPTVVVCDDSESRCMLSTNKSQRTSRGEINQNGPRAILVSRESATLRSIESNSSVTFPIKATHSDMVKFTRESPDYHIVVSKISSIVNDNPSNDSQRYNHQNYASHQAAETRTDQTRSCDVEENMTAELQVFRRVSGLTAAEETKFQNLTFDTIQTIIRDIQLAQEERQSLMYMQRLEPVLISMKQFSDVTEAIGVTFGLCNPMVYVWVRLKQNLVTSLHPDIFNCLLDAYQEIGEQIPNLQIYQERIASNRDLRHILVFIYSDIMWFHREILRQVKQRGEYDKFGSYTAKTDIVLGWKTLFISTWGDFATCLDQIKANISRSHRLISGDVSFKEIEEIRNLRASSLHTFKMNKTAEDISHRATIRQWLSSYNCEAEQARHRKTRSICQSPGSWLLKDSRFLNWSTPEFCSYPFIWLNGIPGAGKTILASIIVDHLQHIPGATVAYFYFLSSCEKTYIIIDGVDECGHNDRDEIAEVFRTTIEDLPAEAAGSVRCAFISQDDNNARRNFRDLPAIKIVDENQDDLKDFAKQRHKAIEDKFGPLKSNDCYISAILVARSRGMFIFADLFAKYLEAQLSRAALLEELDPSKLPVSLDHVYTRILERVFETRNGTSVAAIRQVLGWITCARRPLKWAEVQGAVCVDFDNQVVDHERMLSDSPKDLFASLIEIKEDDTVELVHETARVYLCKHLIDFREVNYSLAMVSIGYLTLPQLDMDQQEGDESYSNLVNGTYSFYDYASACWAMHLQEGISELKPSAELTQLLESLETFIEIHWSRTHKPLQDLKRVRSSMESVKTSECFDKIVYAVGWAKRQSSKYGQGPSPDEALDLWQVTKKVRSVLEDARPSDDEEQKLRRFYGLHWFKCPRVNCLRYYQGFSTLEERQHHLNKHERPFLCYITGCHMEVFGYATSNELKQHLLKYHGIGSYDDTSDTEFPDPPKRKAVTTVISESKYECTECDKKFTRNHNLRNHLRTHQGLRPHLRDHFLGKGKSCIKPYLEEKMQDSSEGSKSDAKLFDDQFGETADTLRTVGNSLPPFQEFLRLCGLVPPVTKP</sequence>
<dbReference type="PANTHER" id="PTHR10039:SF14">
    <property type="entry name" value="NACHT DOMAIN-CONTAINING PROTEIN"/>
    <property type="match status" value="1"/>
</dbReference>
<keyword evidence="4" id="KW-0677">Repeat</keyword>
<gene>
    <name evidence="10" type="ORF">FHL15_008808</name>
</gene>
<evidence type="ECO:0000256" key="8">
    <source>
        <dbReference type="PROSITE-ProRule" id="PRU00042"/>
    </source>
</evidence>
<dbReference type="Pfam" id="PF24883">
    <property type="entry name" value="NPHP3_N"/>
    <property type="match status" value="1"/>
</dbReference>
<dbReference type="InterPro" id="IPR029058">
    <property type="entry name" value="AB_hydrolase_fold"/>
</dbReference>
<dbReference type="EMBL" id="VFLP01000057">
    <property type="protein sequence ID" value="TRX90263.1"/>
    <property type="molecule type" value="Genomic_DNA"/>
</dbReference>
<dbReference type="SUPFAM" id="SSF57667">
    <property type="entry name" value="beta-beta-alpha zinc fingers"/>
    <property type="match status" value="1"/>
</dbReference>
<dbReference type="SUPFAM" id="SSF52540">
    <property type="entry name" value="P-loop containing nucleoside triphosphate hydrolases"/>
    <property type="match status" value="1"/>
</dbReference>
<dbReference type="GO" id="GO:0008270">
    <property type="term" value="F:zinc ion binding"/>
    <property type="evidence" value="ECO:0007669"/>
    <property type="project" value="UniProtKB-KW"/>
</dbReference>
<evidence type="ECO:0000256" key="2">
    <source>
        <dbReference type="ARBA" id="ARBA00007920"/>
    </source>
</evidence>
<dbReference type="GO" id="GO:0005634">
    <property type="term" value="C:nucleus"/>
    <property type="evidence" value="ECO:0007669"/>
    <property type="project" value="UniProtKB-SubCell"/>
</dbReference>
<feature type="domain" description="C2H2-type" evidence="9">
    <location>
        <begin position="1255"/>
        <end position="1282"/>
    </location>
</feature>
<keyword evidence="11" id="KW-1185">Reference proteome</keyword>
<evidence type="ECO:0000259" key="9">
    <source>
        <dbReference type="PROSITE" id="PS50157"/>
    </source>
</evidence>
<dbReference type="PROSITE" id="PS00028">
    <property type="entry name" value="ZINC_FINGER_C2H2_1"/>
    <property type="match status" value="1"/>
</dbReference>
<dbReference type="FunFam" id="3.30.160.60:FF:000145">
    <property type="entry name" value="Zinc finger protein 574"/>
    <property type="match status" value="1"/>
</dbReference>
<dbReference type="SMART" id="SM00355">
    <property type="entry name" value="ZnF_C2H2"/>
    <property type="match status" value="3"/>
</dbReference>
<reference evidence="11" key="1">
    <citation type="submission" date="2019-06" db="EMBL/GenBank/DDBJ databases">
        <title>Draft genome sequence of the griseofulvin-producing fungus Xylaria cubensis strain G536.</title>
        <authorList>
            <person name="Mead M.E."/>
            <person name="Raja H.A."/>
            <person name="Steenwyk J.L."/>
            <person name="Knowles S.L."/>
            <person name="Oberlies N.H."/>
            <person name="Rokas A."/>
        </authorList>
    </citation>
    <scope>NUCLEOTIDE SEQUENCE [LARGE SCALE GENOMIC DNA]</scope>
    <source>
        <strain evidence="11">G536</strain>
    </source>
</reference>
<dbReference type="InterPro" id="IPR036236">
    <property type="entry name" value="Znf_C2H2_sf"/>
</dbReference>
<dbReference type="Gene3D" id="3.30.160.60">
    <property type="entry name" value="Classic Zinc Finger"/>
    <property type="match status" value="1"/>
</dbReference>
<keyword evidence="3" id="KW-0479">Metal-binding</keyword>
<accession>A0A553HQN3</accession>
<dbReference type="Pfam" id="PF22939">
    <property type="entry name" value="WHD_GPIID"/>
    <property type="match status" value="1"/>
</dbReference>
<proteinExistence type="inferred from homology"/>
<evidence type="ECO:0000256" key="5">
    <source>
        <dbReference type="ARBA" id="ARBA00022771"/>
    </source>
</evidence>
<dbReference type="InterPro" id="IPR013087">
    <property type="entry name" value="Znf_C2H2_type"/>
</dbReference>
<name>A0A553HQN3_9PEZI</name>
<evidence type="ECO:0000313" key="10">
    <source>
        <dbReference type="EMBL" id="TRX90263.1"/>
    </source>
</evidence>
<protein>
    <recommendedName>
        <fullName evidence="9">C2H2-type domain-containing protein</fullName>
    </recommendedName>
</protein>
<dbReference type="PROSITE" id="PS50157">
    <property type="entry name" value="ZINC_FINGER_C2H2_2"/>
    <property type="match status" value="1"/>
</dbReference>
<keyword evidence="6" id="KW-0862">Zinc</keyword>
<dbReference type="Gene3D" id="3.40.50.1820">
    <property type="entry name" value="alpha/beta hydrolase"/>
    <property type="match status" value="1"/>
</dbReference>
<evidence type="ECO:0000256" key="1">
    <source>
        <dbReference type="ARBA" id="ARBA00004123"/>
    </source>
</evidence>
<keyword evidence="7" id="KW-0539">Nucleus</keyword>
<dbReference type="Proteomes" id="UP000319160">
    <property type="component" value="Unassembled WGS sequence"/>
</dbReference>
<dbReference type="InterPro" id="IPR027417">
    <property type="entry name" value="P-loop_NTPase"/>
</dbReference>
<organism evidence="10 11">
    <name type="scientific">Xylaria flabelliformis</name>
    <dbReference type="NCBI Taxonomy" id="2512241"/>
    <lineage>
        <taxon>Eukaryota</taxon>
        <taxon>Fungi</taxon>
        <taxon>Dikarya</taxon>
        <taxon>Ascomycota</taxon>
        <taxon>Pezizomycotina</taxon>
        <taxon>Sordariomycetes</taxon>
        <taxon>Xylariomycetidae</taxon>
        <taxon>Xylariales</taxon>
        <taxon>Xylariaceae</taxon>
        <taxon>Xylaria</taxon>
    </lineage>
</organism>